<dbReference type="SUPFAM" id="SSF90123">
    <property type="entry name" value="ABC transporter transmembrane region"/>
    <property type="match status" value="1"/>
</dbReference>
<accession>A0ABY6YPC6</accession>
<evidence type="ECO:0000256" key="1">
    <source>
        <dbReference type="ARBA" id="ARBA00004651"/>
    </source>
</evidence>
<dbReference type="InterPro" id="IPR011527">
    <property type="entry name" value="ABC1_TM_dom"/>
</dbReference>
<dbReference type="PANTHER" id="PTHR24221">
    <property type="entry name" value="ATP-BINDING CASSETTE SUB-FAMILY B"/>
    <property type="match status" value="1"/>
</dbReference>
<keyword evidence="2 7" id="KW-0812">Transmembrane</keyword>
<evidence type="ECO:0000313" key="11">
    <source>
        <dbReference type="Proteomes" id="UP001156498"/>
    </source>
</evidence>
<evidence type="ECO:0000313" key="10">
    <source>
        <dbReference type="EMBL" id="WAE74047.1"/>
    </source>
</evidence>
<feature type="transmembrane region" description="Helical" evidence="7">
    <location>
        <begin position="60"/>
        <end position="84"/>
    </location>
</feature>
<evidence type="ECO:0000256" key="2">
    <source>
        <dbReference type="ARBA" id="ARBA00022692"/>
    </source>
</evidence>
<keyword evidence="4 10" id="KW-0067">ATP-binding</keyword>
<comment type="subcellular location">
    <subcellularLocation>
        <location evidence="1">Cell membrane</location>
        <topology evidence="1">Multi-pass membrane protein</topology>
    </subcellularLocation>
</comment>
<dbReference type="Proteomes" id="UP001156498">
    <property type="component" value="Chromosome"/>
</dbReference>
<evidence type="ECO:0000256" key="7">
    <source>
        <dbReference type="SAM" id="Phobius"/>
    </source>
</evidence>
<organism evidence="10 11">
    <name type="scientific">Streptomonospora nanhaiensis</name>
    <dbReference type="NCBI Taxonomy" id="1323731"/>
    <lineage>
        <taxon>Bacteria</taxon>
        <taxon>Bacillati</taxon>
        <taxon>Actinomycetota</taxon>
        <taxon>Actinomycetes</taxon>
        <taxon>Streptosporangiales</taxon>
        <taxon>Nocardiopsidaceae</taxon>
        <taxon>Streptomonospora</taxon>
    </lineage>
</organism>
<dbReference type="Gene3D" id="3.40.50.300">
    <property type="entry name" value="P-loop containing nucleotide triphosphate hydrolases"/>
    <property type="match status" value="1"/>
</dbReference>
<feature type="transmembrane region" description="Helical" evidence="7">
    <location>
        <begin position="27"/>
        <end position="48"/>
    </location>
</feature>
<keyword evidence="5 7" id="KW-1133">Transmembrane helix</keyword>
<evidence type="ECO:0000259" key="9">
    <source>
        <dbReference type="PROSITE" id="PS50929"/>
    </source>
</evidence>
<dbReference type="SUPFAM" id="SSF52540">
    <property type="entry name" value="P-loop containing nucleoside triphosphate hydrolases"/>
    <property type="match status" value="1"/>
</dbReference>
<dbReference type="InterPro" id="IPR039421">
    <property type="entry name" value="Type_1_exporter"/>
</dbReference>
<protein>
    <submittedName>
        <fullName evidence="10">ABC transporter ATP-binding protein</fullName>
    </submittedName>
</protein>
<feature type="domain" description="ABC transmembrane type-1" evidence="9">
    <location>
        <begin position="24"/>
        <end position="306"/>
    </location>
</feature>
<evidence type="ECO:0000259" key="8">
    <source>
        <dbReference type="PROSITE" id="PS50893"/>
    </source>
</evidence>
<feature type="transmembrane region" description="Helical" evidence="7">
    <location>
        <begin position="144"/>
        <end position="168"/>
    </location>
</feature>
<dbReference type="GO" id="GO:0005524">
    <property type="term" value="F:ATP binding"/>
    <property type="evidence" value="ECO:0007669"/>
    <property type="project" value="UniProtKB-KW"/>
</dbReference>
<evidence type="ECO:0000256" key="6">
    <source>
        <dbReference type="ARBA" id="ARBA00023136"/>
    </source>
</evidence>
<gene>
    <name evidence="10" type="ORF">OUQ99_02670</name>
</gene>
<dbReference type="InterPro" id="IPR003593">
    <property type="entry name" value="AAA+_ATPase"/>
</dbReference>
<dbReference type="Pfam" id="PF00005">
    <property type="entry name" value="ABC_tran"/>
    <property type="match status" value="1"/>
</dbReference>
<sequence>MRRLLIAAGGLLAMCWRQSPGKTLAAVGLMIASGTAMPLAGISLRQLVNAALDGRIGEAVLLGVLIAVLLIAALTCSHFAHIAYYELAELNMLRYNHQLITLANGSSSLEAHENPEYADRLTVLEREVLQTRNTLQALLATSGLAFGMLLTAVMLAFLHPVLFLLPLLAVPPILAGRRAEQIVDASRGRTAEPTRRALNLVHLTTASATAKELKVFQLEDEVRRRHSELWDLTSGDLWRAQRRATLLRALSQLVFATGYVSAVLLVAHGAITGRSTVGDVVLVVVLASQVNSQVAQVVALVPDLQRLSGVDRRLRELQDALGRPAPAPPPAPDAGTAAPDRLRSGITLRGLSFAYPGTEALVLRDVDLHLPAGATVAVVGENGAGKSSLVKMLCGFYRPTHGDILVDGTPLRAIPSKTWHARMSAGFQDFARYEFVVRQTVGVGDLPRESSESAVVEALRRAHAEDVLAPLPDGLGTQLGKSYSDGAELSGGQWQKLALGRAFMRDRPLLLVLDEPTAALDAEAEDALFKRYITQARKIAADGGITLLVSHRFSTISTADMIVVVADGRVAEAGDHGELIRRGGLYAELYALQARGYR</sequence>
<evidence type="ECO:0000256" key="5">
    <source>
        <dbReference type="ARBA" id="ARBA00022989"/>
    </source>
</evidence>
<reference evidence="10 11" key="1">
    <citation type="journal article" date="2013" name="Int. J. Syst. Evol. Microbiol.">
        <title>Description of Streptomonospora sediminis sp. nov. and Streptomonospora nanhaiensis sp. nov., and reclassification of Nocardiopsis arabia Hozzein &amp; Goodfellow 2008 as Streptomonospora arabica comb. nov. and emended description of the genus Streptomonospora.</title>
        <authorList>
            <person name="Zhang D.F."/>
            <person name="Pan H.Q."/>
            <person name="He J."/>
            <person name="Zhang X.M."/>
            <person name="Zhang Y.G."/>
            <person name="Klenk H.P."/>
            <person name="Hu J.C."/>
            <person name="Li W.J."/>
        </authorList>
    </citation>
    <scope>NUCLEOTIDE SEQUENCE [LARGE SCALE GENOMIC DNA]</scope>
    <source>
        <strain evidence="10 11">12A09</strain>
    </source>
</reference>
<feature type="domain" description="ABC transporter" evidence="8">
    <location>
        <begin position="346"/>
        <end position="592"/>
    </location>
</feature>
<dbReference type="RefSeq" id="WP_267947825.1">
    <property type="nucleotide sequence ID" value="NZ_CP113264.1"/>
</dbReference>
<dbReference type="PROSITE" id="PS50893">
    <property type="entry name" value="ABC_TRANSPORTER_2"/>
    <property type="match status" value="1"/>
</dbReference>
<dbReference type="InterPro" id="IPR017871">
    <property type="entry name" value="ABC_transporter-like_CS"/>
</dbReference>
<dbReference type="InterPro" id="IPR036640">
    <property type="entry name" value="ABC1_TM_sf"/>
</dbReference>
<dbReference type="EMBL" id="CP113264">
    <property type="protein sequence ID" value="WAE74047.1"/>
    <property type="molecule type" value="Genomic_DNA"/>
</dbReference>
<feature type="transmembrane region" description="Helical" evidence="7">
    <location>
        <begin position="249"/>
        <end position="271"/>
    </location>
</feature>
<evidence type="ECO:0000256" key="4">
    <source>
        <dbReference type="ARBA" id="ARBA00022840"/>
    </source>
</evidence>
<dbReference type="InterPro" id="IPR027417">
    <property type="entry name" value="P-loop_NTPase"/>
</dbReference>
<evidence type="ECO:0000256" key="3">
    <source>
        <dbReference type="ARBA" id="ARBA00022741"/>
    </source>
</evidence>
<dbReference type="InterPro" id="IPR003439">
    <property type="entry name" value="ABC_transporter-like_ATP-bd"/>
</dbReference>
<dbReference type="SMART" id="SM00382">
    <property type="entry name" value="AAA"/>
    <property type="match status" value="1"/>
</dbReference>
<proteinExistence type="predicted"/>
<name>A0ABY6YPC6_9ACTN</name>
<dbReference type="PROSITE" id="PS00211">
    <property type="entry name" value="ABC_TRANSPORTER_1"/>
    <property type="match status" value="1"/>
</dbReference>
<keyword evidence="3" id="KW-0547">Nucleotide-binding</keyword>
<dbReference type="PANTHER" id="PTHR24221:SF646">
    <property type="entry name" value="HAEMOLYSIN SECRETION ATP-BINDING PROTEIN"/>
    <property type="match status" value="1"/>
</dbReference>
<dbReference type="PROSITE" id="PS50929">
    <property type="entry name" value="ABC_TM1F"/>
    <property type="match status" value="1"/>
</dbReference>
<keyword evidence="11" id="KW-1185">Reference proteome</keyword>
<dbReference type="Gene3D" id="1.20.1560.10">
    <property type="entry name" value="ABC transporter type 1, transmembrane domain"/>
    <property type="match status" value="1"/>
</dbReference>
<keyword evidence="6 7" id="KW-0472">Membrane</keyword>